<evidence type="ECO:0000313" key="2">
    <source>
        <dbReference type="Proteomes" id="UP000190235"/>
    </source>
</evidence>
<accession>A0A1M7LFM2</accession>
<sequence length="50" mass="5933">MRKLYTKKLSKKDQFKNLEPKKETVQFLLNYSKALRVVECRGIKFGTVLN</sequence>
<name>A0A1M7LFM2_9FLAO</name>
<evidence type="ECO:0000313" key="1">
    <source>
        <dbReference type="EMBL" id="SHM76784.1"/>
    </source>
</evidence>
<dbReference type="EMBL" id="LT670848">
    <property type="protein sequence ID" value="SHM76784.1"/>
    <property type="molecule type" value="Genomic_DNA"/>
</dbReference>
<proteinExistence type="predicted"/>
<organism evidence="1 2">
    <name type="scientific">Salegentibacter salegens</name>
    <dbReference type="NCBI Taxonomy" id="143223"/>
    <lineage>
        <taxon>Bacteria</taxon>
        <taxon>Pseudomonadati</taxon>
        <taxon>Bacteroidota</taxon>
        <taxon>Flavobacteriia</taxon>
        <taxon>Flavobacteriales</taxon>
        <taxon>Flavobacteriaceae</taxon>
        <taxon>Salegentibacter</taxon>
    </lineage>
</organism>
<gene>
    <name evidence="1" type="ORF">SAMN05878281_1891</name>
</gene>
<dbReference type="AlphaFoldDB" id="A0A1M7LFM2"/>
<keyword evidence="2" id="KW-1185">Reference proteome</keyword>
<protein>
    <submittedName>
        <fullName evidence="1">Uncharacterized protein</fullName>
    </submittedName>
</protein>
<dbReference type="Proteomes" id="UP000190235">
    <property type="component" value="Chromosome I"/>
</dbReference>
<reference evidence="2" key="1">
    <citation type="submission" date="2016-11" db="EMBL/GenBank/DDBJ databases">
        <authorList>
            <person name="Varghese N."/>
            <person name="Submissions S."/>
        </authorList>
    </citation>
    <scope>NUCLEOTIDE SEQUENCE [LARGE SCALE GENOMIC DNA]</scope>
    <source>
        <strain evidence="2">ACAM 48</strain>
    </source>
</reference>